<evidence type="ECO:0000313" key="1">
    <source>
        <dbReference type="EMBL" id="ROR66713.1"/>
    </source>
</evidence>
<dbReference type="InterPro" id="IPR007061">
    <property type="entry name" value="MST-like"/>
</dbReference>
<dbReference type="RefSeq" id="WP_123697668.1">
    <property type="nucleotide sequence ID" value="NZ_RKHJ01000001.1"/>
</dbReference>
<dbReference type="EMBL" id="RKHJ01000001">
    <property type="protein sequence ID" value="ROR66713.1"/>
    <property type="molecule type" value="Genomic_DNA"/>
</dbReference>
<dbReference type="Gene3D" id="1.20.120.450">
    <property type="entry name" value="dinb family like domain"/>
    <property type="match status" value="1"/>
</dbReference>
<proteinExistence type="predicted"/>
<dbReference type="InterPro" id="IPR034660">
    <property type="entry name" value="DinB/YfiT-like"/>
</dbReference>
<accession>A0A3N2AUJ9</accession>
<dbReference type="AlphaFoldDB" id="A0A3N2AUJ9"/>
<keyword evidence="2" id="KW-1185">Reference proteome</keyword>
<gene>
    <name evidence="1" type="ORF">EDD26_2107</name>
</gene>
<evidence type="ECO:0000313" key="2">
    <source>
        <dbReference type="Proteomes" id="UP000275456"/>
    </source>
</evidence>
<comment type="caution">
    <text evidence="1">The sequence shown here is derived from an EMBL/GenBank/DDBJ whole genome shotgun (WGS) entry which is preliminary data.</text>
</comment>
<dbReference type="SUPFAM" id="SSF109854">
    <property type="entry name" value="DinB/YfiT-like putative metalloenzymes"/>
    <property type="match status" value="1"/>
</dbReference>
<name>A0A3N2AUJ9_9MICO</name>
<protein>
    <submittedName>
        <fullName evidence="1">Uncharacterized protein DUF664</fullName>
    </submittedName>
</protein>
<reference evidence="1 2" key="1">
    <citation type="submission" date="2018-11" db="EMBL/GenBank/DDBJ databases">
        <title>Sequencing the genomes of 1000 actinobacteria strains.</title>
        <authorList>
            <person name="Klenk H.-P."/>
        </authorList>
    </citation>
    <scope>NUCLEOTIDE SEQUENCE [LARGE SCALE GENOMIC DNA]</scope>
    <source>
        <strain evidence="1 2">DSM 9580</strain>
    </source>
</reference>
<sequence length="169" mass="18717">MAADLLSSLDLARRDEPTPQLDVHASLLDWLAFQRHEFRRKWRDLSPEQLAAWSVPPVELSVLGLIRHMQQMEHHYLTWGLGGGERIETYGDDDYAGGSAATVEEDVRLYLAEVARADAAIAAMPALDAPGRGSGAPLSHLLIKIIDEYALHSGQAHMLRFAALGRVQR</sequence>
<dbReference type="OrthoDB" id="4548523at2"/>
<dbReference type="Proteomes" id="UP000275456">
    <property type="component" value="Unassembled WGS sequence"/>
</dbReference>
<organism evidence="1 2">
    <name type="scientific">Agrococcus jenensis</name>
    <dbReference type="NCBI Taxonomy" id="46353"/>
    <lineage>
        <taxon>Bacteria</taxon>
        <taxon>Bacillati</taxon>
        <taxon>Actinomycetota</taxon>
        <taxon>Actinomycetes</taxon>
        <taxon>Micrococcales</taxon>
        <taxon>Microbacteriaceae</taxon>
        <taxon>Agrococcus</taxon>
    </lineage>
</organism>
<dbReference type="Pfam" id="PF04978">
    <property type="entry name" value="MST"/>
    <property type="match status" value="1"/>
</dbReference>